<sequence length="152" mass="16859">MVKIVNRRARPMNVDVPLSAVVPDVFEQAEASLNAELRAQLDAEYAAHRRIPPWQRLNLLVDAASRPATGAVLQSLGGNAGAVLGGTAVELLLSRHEDPAQDWQAEMRRELSDAERREADFVEARARVIRDMQHRVTEIEIHLPASRLAQAD</sequence>
<keyword evidence="2" id="KW-1185">Reference proteome</keyword>
<gene>
    <name evidence="1" type="ORF">ITP53_24815</name>
</gene>
<reference evidence="1" key="1">
    <citation type="submission" date="2020-11" db="EMBL/GenBank/DDBJ databases">
        <title>Whole-genome analyses of Nonomuraea sp. K274.</title>
        <authorList>
            <person name="Veyisoglu A."/>
        </authorList>
    </citation>
    <scope>NUCLEOTIDE SEQUENCE</scope>
    <source>
        <strain evidence="1">K274</strain>
    </source>
</reference>
<comment type="caution">
    <text evidence="1">The sequence shown here is derived from an EMBL/GenBank/DDBJ whole genome shotgun (WGS) entry which is preliminary data.</text>
</comment>
<dbReference type="EMBL" id="JADOGI010000077">
    <property type="protein sequence ID" value="MBF8188897.1"/>
    <property type="molecule type" value="Genomic_DNA"/>
</dbReference>
<organism evidence="1 2">
    <name type="scientific">Nonomuraea cypriaca</name>
    <dbReference type="NCBI Taxonomy" id="1187855"/>
    <lineage>
        <taxon>Bacteria</taxon>
        <taxon>Bacillati</taxon>
        <taxon>Actinomycetota</taxon>
        <taxon>Actinomycetes</taxon>
        <taxon>Streptosporangiales</taxon>
        <taxon>Streptosporangiaceae</taxon>
        <taxon>Nonomuraea</taxon>
    </lineage>
</organism>
<dbReference type="RefSeq" id="WP_195897841.1">
    <property type="nucleotide sequence ID" value="NZ_JADOGI010000077.1"/>
</dbReference>
<evidence type="ECO:0000313" key="1">
    <source>
        <dbReference type="EMBL" id="MBF8188897.1"/>
    </source>
</evidence>
<name>A0A931AGU0_9ACTN</name>
<proteinExistence type="predicted"/>
<protein>
    <submittedName>
        <fullName evidence="1">Uncharacterized protein</fullName>
    </submittedName>
</protein>
<accession>A0A931AGU0</accession>
<dbReference type="Proteomes" id="UP000605361">
    <property type="component" value="Unassembled WGS sequence"/>
</dbReference>
<dbReference type="AlphaFoldDB" id="A0A931AGU0"/>
<evidence type="ECO:0000313" key="2">
    <source>
        <dbReference type="Proteomes" id="UP000605361"/>
    </source>
</evidence>